<protein>
    <submittedName>
        <fullName evidence="3">PorT family protein</fullName>
    </submittedName>
</protein>
<accession>A0A967AWC6</accession>
<organism evidence="3 4">
    <name type="scientific">Pelagihabitans pacificus</name>
    <dbReference type="NCBI Taxonomy" id="2696054"/>
    <lineage>
        <taxon>Bacteria</taxon>
        <taxon>Pseudomonadati</taxon>
        <taxon>Bacteroidota</taxon>
        <taxon>Flavobacteriia</taxon>
        <taxon>Flavobacteriales</taxon>
        <taxon>Flavobacteriaceae</taxon>
        <taxon>Pelagihabitans</taxon>
    </lineage>
</organism>
<dbReference type="EMBL" id="VIKU02000004">
    <property type="protein sequence ID" value="NHF60328.1"/>
    <property type="molecule type" value="Genomic_DNA"/>
</dbReference>
<feature type="signal peptide" evidence="1">
    <location>
        <begin position="1"/>
        <end position="20"/>
    </location>
</feature>
<dbReference type="Proteomes" id="UP000707206">
    <property type="component" value="Unassembled WGS sequence"/>
</dbReference>
<keyword evidence="4" id="KW-1185">Reference proteome</keyword>
<evidence type="ECO:0000313" key="3">
    <source>
        <dbReference type="EMBL" id="NHF60328.1"/>
    </source>
</evidence>
<sequence>MRFFFVFLVLSMFVPLTASSQQIRFGLKAGLNYSTIVGDLTQGINPRLSGHFGGFAEIRYSDRFALQPELVYSSQGFQFNTDLAFIEGNSPGDGNDFKTAVQLNYLTIPLLADFTLNNRFAIQFGPQVGFLLNEVTKLKNFEGIDEAAIDGKQTVDGRFQLDYGVAAGVRYSLNYHWALTGRVYQGIRNRLNNGGGDVQNFNTVFQLSLNYLFL</sequence>
<dbReference type="RefSeq" id="WP_166204914.1">
    <property type="nucleotide sequence ID" value="NZ_VIKU02000004.1"/>
</dbReference>
<comment type="caution">
    <text evidence="3">The sequence shown here is derived from an EMBL/GenBank/DDBJ whole genome shotgun (WGS) entry which is preliminary data.</text>
</comment>
<keyword evidence="1" id="KW-0732">Signal</keyword>
<evidence type="ECO:0000313" key="4">
    <source>
        <dbReference type="Proteomes" id="UP000707206"/>
    </source>
</evidence>
<feature type="chain" id="PRO_5037155587" evidence="1">
    <location>
        <begin position="21"/>
        <end position="214"/>
    </location>
</feature>
<proteinExistence type="predicted"/>
<name>A0A967AWC6_9FLAO</name>
<feature type="domain" description="Outer membrane protein beta-barrel" evidence="2">
    <location>
        <begin position="20"/>
        <end position="189"/>
    </location>
</feature>
<gene>
    <name evidence="3" type="ORF">FK220_013320</name>
</gene>
<reference evidence="3" key="1">
    <citation type="submission" date="2019-07" db="EMBL/GenBank/DDBJ databases">
        <authorList>
            <person name="De-Chao Zhang Q."/>
        </authorList>
    </citation>
    <scope>NUCLEOTIDE SEQUENCE</scope>
    <source>
        <strain evidence="3">TP-CH-4</strain>
    </source>
</reference>
<dbReference type="InterPro" id="IPR025665">
    <property type="entry name" value="Beta-barrel_OMP_2"/>
</dbReference>
<reference evidence="3" key="2">
    <citation type="submission" date="2020-03" db="EMBL/GenBank/DDBJ databases">
        <title>Flavobacteriaceae bacterium strain TP-CH-4, a member of the family Flavobacteriaceae isolated from a deep-sea seamount.</title>
        <authorList>
            <person name="Zhang D.-C."/>
        </authorList>
    </citation>
    <scope>NUCLEOTIDE SEQUENCE</scope>
    <source>
        <strain evidence="3">TP-CH-4</strain>
    </source>
</reference>
<dbReference type="InterPro" id="IPR011250">
    <property type="entry name" value="OMP/PagP_B-barrel"/>
</dbReference>
<evidence type="ECO:0000259" key="2">
    <source>
        <dbReference type="Pfam" id="PF13568"/>
    </source>
</evidence>
<dbReference type="Pfam" id="PF13568">
    <property type="entry name" value="OMP_b-brl_2"/>
    <property type="match status" value="1"/>
</dbReference>
<evidence type="ECO:0000256" key="1">
    <source>
        <dbReference type="SAM" id="SignalP"/>
    </source>
</evidence>
<dbReference type="SUPFAM" id="SSF56925">
    <property type="entry name" value="OMPA-like"/>
    <property type="match status" value="1"/>
</dbReference>
<dbReference type="AlphaFoldDB" id="A0A967AWC6"/>